<sequence>MRVLIVDDALFIRRTLKMILEQNGYEVVGEAGNGLEGILKYKELQPDLVTMDITMPQMDGLTALKAIKKIDPSAKVVMITALGNESTVKETILSGANGFIVKPFVQEQVLRGLSAFK</sequence>
<dbReference type="PANTHER" id="PTHR43228:SF1">
    <property type="entry name" value="TWO-COMPONENT RESPONSE REGULATOR ARR22"/>
    <property type="match status" value="1"/>
</dbReference>
<evidence type="ECO:0000313" key="3">
    <source>
        <dbReference type="EMBL" id="MCC5468267.1"/>
    </source>
</evidence>
<evidence type="ECO:0000313" key="4">
    <source>
        <dbReference type="Proteomes" id="UP001165492"/>
    </source>
</evidence>
<dbReference type="SMART" id="SM00448">
    <property type="entry name" value="REC"/>
    <property type="match status" value="1"/>
</dbReference>
<dbReference type="EMBL" id="JAJHJB010000055">
    <property type="protein sequence ID" value="MCC5468267.1"/>
    <property type="molecule type" value="Genomic_DNA"/>
</dbReference>
<reference evidence="3" key="1">
    <citation type="submission" date="2021-11" db="EMBL/GenBank/DDBJ databases">
        <title>Description of a new species Pelosinus isolated from the bottom sediments of Lake Baikal.</title>
        <authorList>
            <person name="Zakharyuk A."/>
        </authorList>
    </citation>
    <scope>NUCLEOTIDE SEQUENCE</scope>
    <source>
        <strain evidence="3">Bkl1</strain>
    </source>
</reference>
<dbReference type="PROSITE" id="PS50110">
    <property type="entry name" value="RESPONSE_REGULATORY"/>
    <property type="match status" value="1"/>
</dbReference>
<accession>A0ABS8HZ78</accession>
<dbReference type="InterPro" id="IPR001789">
    <property type="entry name" value="Sig_transdc_resp-reg_receiver"/>
</dbReference>
<evidence type="ECO:0000259" key="2">
    <source>
        <dbReference type="PROSITE" id="PS50110"/>
    </source>
</evidence>
<dbReference type="SUPFAM" id="SSF52172">
    <property type="entry name" value="CheY-like"/>
    <property type="match status" value="1"/>
</dbReference>
<feature type="modified residue" description="4-aspartylphosphate" evidence="1">
    <location>
        <position position="52"/>
    </location>
</feature>
<protein>
    <submittedName>
        <fullName evidence="3">Response regulator</fullName>
    </submittedName>
</protein>
<name>A0ABS8HZ78_9FIRM</name>
<dbReference type="InterPro" id="IPR052048">
    <property type="entry name" value="ST_Response_Regulator"/>
</dbReference>
<keyword evidence="4" id="KW-1185">Reference proteome</keyword>
<comment type="caution">
    <text evidence="3">The sequence shown here is derived from an EMBL/GenBank/DDBJ whole genome shotgun (WGS) entry which is preliminary data.</text>
</comment>
<dbReference type="RefSeq" id="WP_229537131.1">
    <property type="nucleotide sequence ID" value="NZ_JAJHJB010000055.1"/>
</dbReference>
<dbReference type="PANTHER" id="PTHR43228">
    <property type="entry name" value="TWO-COMPONENT RESPONSE REGULATOR"/>
    <property type="match status" value="1"/>
</dbReference>
<dbReference type="CDD" id="cd17542">
    <property type="entry name" value="REC_CheY"/>
    <property type="match status" value="1"/>
</dbReference>
<dbReference type="Pfam" id="PF00072">
    <property type="entry name" value="Response_reg"/>
    <property type="match status" value="1"/>
</dbReference>
<dbReference type="InterPro" id="IPR011006">
    <property type="entry name" value="CheY-like_superfamily"/>
</dbReference>
<evidence type="ECO:0000256" key="1">
    <source>
        <dbReference type="PROSITE-ProRule" id="PRU00169"/>
    </source>
</evidence>
<gene>
    <name evidence="3" type="ORF">LMF89_23295</name>
</gene>
<keyword evidence="1" id="KW-0597">Phosphoprotein</keyword>
<organism evidence="3 4">
    <name type="scientific">Pelosinus baikalensis</name>
    <dbReference type="NCBI Taxonomy" id="2892015"/>
    <lineage>
        <taxon>Bacteria</taxon>
        <taxon>Bacillati</taxon>
        <taxon>Bacillota</taxon>
        <taxon>Negativicutes</taxon>
        <taxon>Selenomonadales</taxon>
        <taxon>Sporomusaceae</taxon>
        <taxon>Pelosinus</taxon>
    </lineage>
</organism>
<dbReference type="Proteomes" id="UP001165492">
    <property type="component" value="Unassembled WGS sequence"/>
</dbReference>
<proteinExistence type="predicted"/>
<dbReference type="Gene3D" id="3.40.50.2300">
    <property type="match status" value="1"/>
</dbReference>
<feature type="domain" description="Response regulatory" evidence="2">
    <location>
        <begin position="2"/>
        <end position="117"/>
    </location>
</feature>